<proteinExistence type="predicted"/>
<dbReference type="SUPFAM" id="SSF52242">
    <property type="entry name" value="Cobalamin (vitamin B12)-binding domain"/>
    <property type="match status" value="1"/>
</dbReference>
<evidence type="ECO:0000313" key="3">
    <source>
        <dbReference type="EMBL" id="TWT94070.1"/>
    </source>
</evidence>
<dbReference type="InterPro" id="IPR009061">
    <property type="entry name" value="DNA-bd_dom_put_sf"/>
</dbReference>
<feature type="domain" description="B12-binding N-terminal" evidence="1">
    <location>
        <begin position="81"/>
        <end position="150"/>
    </location>
</feature>
<dbReference type="SUPFAM" id="SSF46955">
    <property type="entry name" value="Putative DNA-binding domain"/>
    <property type="match status" value="1"/>
</dbReference>
<organism evidence="3 4">
    <name type="scientific">Botrimarina colliarenosi</name>
    <dbReference type="NCBI Taxonomy" id="2528001"/>
    <lineage>
        <taxon>Bacteria</taxon>
        <taxon>Pseudomonadati</taxon>
        <taxon>Planctomycetota</taxon>
        <taxon>Planctomycetia</taxon>
        <taxon>Pirellulales</taxon>
        <taxon>Lacipirellulaceae</taxon>
        <taxon>Botrimarina</taxon>
    </lineage>
</organism>
<evidence type="ECO:0000259" key="2">
    <source>
        <dbReference type="Pfam" id="PF12728"/>
    </source>
</evidence>
<dbReference type="InterPro" id="IPR036724">
    <property type="entry name" value="Cobalamin-bd_sf"/>
</dbReference>
<dbReference type="GO" id="GO:0003677">
    <property type="term" value="F:DNA binding"/>
    <property type="evidence" value="ECO:0007669"/>
    <property type="project" value="InterPro"/>
</dbReference>
<dbReference type="Pfam" id="PF02607">
    <property type="entry name" value="B12-binding_2"/>
    <property type="match status" value="1"/>
</dbReference>
<reference evidence="3 4" key="1">
    <citation type="submission" date="2019-02" db="EMBL/GenBank/DDBJ databases">
        <title>Deep-cultivation of Planctomycetes and their phenomic and genomic characterization uncovers novel biology.</title>
        <authorList>
            <person name="Wiegand S."/>
            <person name="Jogler M."/>
            <person name="Boedeker C."/>
            <person name="Pinto D."/>
            <person name="Vollmers J."/>
            <person name="Rivas-Marin E."/>
            <person name="Kohn T."/>
            <person name="Peeters S.H."/>
            <person name="Heuer A."/>
            <person name="Rast P."/>
            <person name="Oberbeckmann S."/>
            <person name="Bunk B."/>
            <person name="Jeske O."/>
            <person name="Meyerdierks A."/>
            <person name="Storesund J.E."/>
            <person name="Kallscheuer N."/>
            <person name="Luecker S."/>
            <person name="Lage O.M."/>
            <person name="Pohl T."/>
            <person name="Merkel B.J."/>
            <person name="Hornburger P."/>
            <person name="Mueller R.-W."/>
            <person name="Bruemmer F."/>
            <person name="Labrenz M."/>
            <person name="Spormann A.M."/>
            <person name="Op Den Camp H."/>
            <person name="Overmann J."/>
            <person name="Amann R."/>
            <person name="Jetten M.S.M."/>
            <person name="Mascher T."/>
            <person name="Medema M.H."/>
            <person name="Devos D.P."/>
            <person name="Kaster A.-K."/>
            <person name="Ovreas L."/>
            <person name="Rohde M."/>
            <person name="Galperin M.Y."/>
            <person name="Jogler C."/>
        </authorList>
    </citation>
    <scope>NUCLEOTIDE SEQUENCE [LARGE SCALE GENOMIC DNA]</scope>
    <source>
        <strain evidence="3 4">Pla108</strain>
    </source>
</reference>
<dbReference type="CDD" id="cd04762">
    <property type="entry name" value="HTH_MerR-trunc"/>
    <property type="match status" value="1"/>
</dbReference>
<gene>
    <name evidence="3" type="ORF">Pla108_37820</name>
</gene>
<dbReference type="InterPro" id="IPR041657">
    <property type="entry name" value="HTH_17"/>
</dbReference>
<dbReference type="InterPro" id="IPR003759">
    <property type="entry name" value="Cbl-bd_cap"/>
</dbReference>
<dbReference type="Gene3D" id="1.10.1660.10">
    <property type="match status" value="1"/>
</dbReference>
<accession>A0A5C6A3U7</accession>
<dbReference type="InterPro" id="IPR036594">
    <property type="entry name" value="Meth_synthase_dom"/>
</dbReference>
<name>A0A5C6A3U7_9BACT</name>
<dbReference type="Pfam" id="PF12728">
    <property type="entry name" value="HTH_17"/>
    <property type="match status" value="1"/>
</dbReference>
<dbReference type="Proteomes" id="UP000317421">
    <property type="component" value="Unassembled WGS sequence"/>
</dbReference>
<dbReference type="Gene3D" id="3.40.50.280">
    <property type="entry name" value="Cobalamin-binding domain"/>
    <property type="match status" value="1"/>
</dbReference>
<dbReference type="GO" id="GO:0031419">
    <property type="term" value="F:cobalamin binding"/>
    <property type="evidence" value="ECO:0007669"/>
    <property type="project" value="InterPro"/>
</dbReference>
<sequence>MPPATYTPKQIAQALGVSESSVKRWVDSGRLPAAKTAGGHRKVPLSSIAAFVRETGHDLAEPAVLGMVATSRRPSLASSQNELYDALVDGLESRVREIVLSHYQQGESPQALGDELIGPAFRRIGESWAAGDVAVHQERRACEAMMTTLHELRRWIATPPDDAPLAIVATPPLDFAEVPPRLVELTLLAAGWRVVAAGRGLPLSEIQESVSRHAPRLVCLSVTHLESPSADFVSELNEMACPTASRDAARPRYAVGGGAITPEMATRLRCDLVATYLGELSRYQGTLVGAV</sequence>
<dbReference type="InterPro" id="IPR010093">
    <property type="entry name" value="SinI_DNA-bd"/>
</dbReference>
<dbReference type="GO" id="GO:0046872">
    <property type="term" value="F:metal ion binding"/>
    <property type="evidence" value="ECO:0007669"/>
    <property type="project" value="InterPro"/>
</dbReference>
<dbReference type="EMBL" id="SJPR01000007">
    <property type="protein sequence ID" value="TWT94070.1"/>
    <property type="molecule type" value="Genomic_DNA"/>
</dbReference>
<protein>
    <submittedName>
        <fullName evidence="3">Helix-turn-helix domain protein</fullName>
    </submittedName>
</protein>
<dbReference type="AlphaFoldDB" id="A0A5C6A3U7"/>
<dbReference type="Gene3D" id="1.10.1240.10">
    <property type="entry name" value="Methionine synthase domain"/>
    <property type="match status" value="1"/>
</dbReference>
<evidence type="ECO:0000313" key="4">
    <source>
        <dbReference type="Proteomes" id="UP000317421"/>
    </source>
</evidence>
<keyword evidence="4" id="KW-1185">Reference proteome</keyword>
<feature type="domain" description="Helix-turn-helix" evidence="2">
    <location>
        <begin position="6"/>
        <end position="54"/>
    </location>
</feature>
<comment type="caution">
    <text evidence="3">The sequence shown here is derived from an EMBL/GenBank/DDBJ whole genome shotgun (WGS) entry which is preliminary data.</text>
</comment>
<dbReference type="RefSeq" id="WP_197526693.1">
    <property type="nucleotide sequence ID" value="NZ_SJPR01000007.1"/>
</dbReference>
<evidence type="ECO:0000259" key="1">
    <source>
        <dbReference type="Pfam" id="PF02607"/>
    </source>
</evidence>
<dbReference type="NCBIfam" id="TIGR01764">
    <property type="entry name" value="excise"/>
    <property type="match status" value="1"/>
</dbReference>